<evidence type="ECO:0000256" key="7">
    <source>
        <dbReference type="SAM" id="Coils"/>
    </source>
</evidence>
<evidence type="ECO:0000256" key="6">
    <source>
        <dbReference type="ARBA" id="ARBA00023273"/>
    </source>
</evidence>
<evidence type="ECO:0000256" key="1">
    <source>
        <dbReference type="ARBA" id="ARBA00004138"/>
    </source>
</evidence>
<evidence type="ECO:0000313" key="9">
    <source>
        <dbReference type="Proteomes" id="UP000241769"/>
    </source>
</evidence>
<dbReference type="STRING" id="1890364.A0A2P6NAV1"/>
<evidence type="ECO:0000256" key="4">
    <source>
        <dbReference type="ARBA" id="ARBA00022737"/>
    </source>
</evidence>
<dbReference type="GO" id="GO:1905515">
    <property type="term" value="P:non-motile cilium assembly"/>
    <property type="evidence" value="ECO:0007669"/>
    <property type="project" value="TreeGrafter"/>
</dbReference>
<dbReference type="InterPro" id="IPR003591">
    <property type="entry name" value="Leu-rich_rpt_typical-subtyp"/>
</dbReference>
<dbReference type="GO" id="GO:0030992">
    <property type="term" value="C:intraciliary transport particle B"/>
    <property type="evidence" value="ECO:0007669"/>
    <property type="project" value="TreeGrafter"/>
</dbReference>
<evidence type="ECO:0000256" key="5">
    <source>
        <dbReference type="ARBA" id="ARBA00023069"/>
    </source>
</evidence>
<keyword evidence="4" id="KW-0677">Repeat</keyword>
<keyword evidence="5" id="KW-0969">Cilium</keyword>
<dbReference type="GO" id="GO:0005929">
    <property type="term" value="C:cilium"/>
    <property type="evidence" value="ECO:0007669"/>
    <property type="project" value="UniProtKB-SubCell"/>
</dbReference>
<reference evidence="8 9" key="1">
    <citation type="journal article" date="2018" name="Genome Biol. Evol.">
        <title>Multiple Roots of Fruiting Body Formation in Amoebozoa.</title>
        <authorList>
            <person name="Hillmann F."/>
            <person name="Forbes G."/>
            <person name="Novohradska S."/>
            <person name="Ferling I."/>
            <person name="Riege K."/>
            <person name="Groth M."/>
            <person name="Westermann M."/>
            <person name="Marz M."/>
            <person name="Spaller T."/>
            <person name="Winckler T."/>
            <person name="Schaap P."/>
            <person name="Glockner G."/>
        </authorList>
    </citation>
    <scope>NUCLEOTIDE SEQUENCE [LARGE SCALE GENOMIC DNA]</scope>
    <source>
        <strain evidence="8 9">Jena</strain>
    </source>
</reference>
<comment type="similarity">
    <text evidence="2">Belongs to the IFT57 family.</text>
</comment>
<dbReference type="SUPFAM" id="SSF52058">
    <property type="entry name" value="L domain-like"/>
    <property type="match status" value="1"/>
</dbReference>
<dbReference type="Pfam" id="PF00560">
    <property type="entry name" value="LRR_1"/>
    <property type="match status" value="1"/>
</dbReference>
<evidence type="ECO:0000256" key="3">
    <source>
        <dbReference type="ARBA" id="ARBA00022614"/>
    </source>
</evidence>
<proteinExistence type="inferred from homology"/>
<keyword evidence="7" id="KW-0175">Coiled coil</keyword>
<evidence type="ECO:0000256" key="2">
    <source>
        <dbReference type="ARBA" id="ARBA00009415"/>
    </source>
</evidence>
<gene>
    <name evidence="8" type="ORF">PROFUN_11190</name>
</gene>
<dbReference type="GO" id="GO:0005815">
    <property type="term" value="C:microtubule organizing center"/>
    <property type="evidence" value="ECO:0007669"/>
    <property type="project" value="TreeGrafter"/>
</dbReference>
<comment type="subcellular location">
    <subcellularLocation>
        <location evidence="1">Cell projection</location>
        <location evidence="1">Cilium</location>
    </subcellularLocation>
</comment>
<organism evidence="8 9">
    <name type="scientific">Planoprotostelium fungivorum</name>
    <dbReference type="NCBI Taxonomy" id="1890364"/>
    <lineage>
        <taxon>Eukaryota</taxon>
        <taxon>Amoebozoa</taxon>
        <taxon>Evosea</taxon>
        <taxon>Variosea</taxon>
        <taxon>Cavosteliida</taxon>
        <taxon>Cavosteliaceae</taxon>
        <taxon>Planoprotostelium</taxon>
    </lineage>
</organism>
<dbReference type="PANTHER" id="PTHR16011:SF0">
    <property type="entry name" value="INTRAFLAGELLAR TRANSPORT PROTEIN 57 HOMOLOG"/>
    <property type="match status" value="1"/>
</dbReference>
<dbReference type="AlphaFoldDB" id="A0A2P6NAV1"/>
<dbReference type="Gene3D" id="3.80.10.10">
    <property type="entry name" value="Ribonuclease Inhibitor"/>
    <property type="match status" value="2"/>
</dbReference>
<dbReference type="InterPro" id="IPR001611">
    <property type="entry name" value="Leu-rich_rpt"/>
</dbReference>
<keyword evidence="3" id="KW-0433">Leucine-rich repeat</keyword>
<dbReference type="InParanoid" id="A0A2P6NAV1"/>
<dbReference type="Pfam" id="PF10498">
    <property type="entry name" value="IFT57"/>
    <property type="match status" value="1"/>
</dbReference>
<keyword evidence="6" id="KW-0966">Cell projection</keyword>
<keyword evidence="9" id="KW-1185">Reference proteome</keyword>
<dbReference type="OrthoDB" id="676979at2759"/>
<dbReference type="EMBL" id="MDYQ01000130">
    <property type="protein sequence ID" value="PRP81076.1"/>
    <property type="molecule type" value="Genomic_DNA"/>
</dbReference>
<comment type="caution">
    <text evidence="8">The sequence shown here is derived from an EMBL/GenBank/DDBJ whole genome shotgun (WGS) entry which is preliminary data.</text>
</comment>
<evidence type="ECO:0000313" key="8">
    <source>
        <dbReference type="EMBL" id="PRP81076.1"/>
    </source>
</evidence>
<name>A0A2P6NAV1_9EUKA</name>
<dbReference type="SMART" id="SM00369">
    <property type="entry name" value="LRR_TYP"/>
    <property type="match status" value="5"/>
</dbReference>
<sequence length="673" mass="75276">MHQSSIPVLIETQGENPFILMDLVVDKLKLLDYERGFCRQKTTPALQKPLSHTYFALPHSNPNEQFFYFTSIVSFLMQAAGNNFQPPGQFSDPNATCATIVEELKKMGFVTDFAPTKLKEGYGETVCSVLNNLCDHALEKKGFRFSQPIHLAAPQGDDRTAEDEDDDEEEIIVADEAIVDDEDSEEVLGIAEDKDESNAMLESKVDPAEWLLEVEKVAPMLQLAKQSDKDWRVHLEKMQLHHKNIVNNLPDTKSQLDRMIAEISTTLDKIETREKHINNSFDHLIEEYKIAMEASNEITAKYSEDNEQVVILTNELQGLVDELQTVKDKMEAHNNSLADTTPLLKLKGSVQKLKDEISQFEVRIGVLEGTLLQAKLRAKKTAASINANSALAGAQVNGSFASERPLEVRKKMGANLSKDLEKAREKGIKELDLHDKGLERIPANIGDIKTLTKLNLSNNGLTTLPITIGGCNNIQHLNVFNNRLKELPTEITAITALQYFNASVNKLNALPRGFGAFNKMLVLDLSYNDLTELTPQIGLLTTLKELHLSFNQLTAIPPEIGQCVELERMQIGNNVLTDLPYELGKLVMLKLLDVNTNKIAILPPDVALLESIEKIDLSNNPLIPEIDAAARKGPKKLIEYLKSDDYDEVYFNARKKLDSGEEIDQVGKKKKKK</sequence>
<dbReference type="Proteomes" id="UP000241769">
    <property type="component" value="Unassembled WGS sequence"/>
</dbReference>
<dbReference type="InterPro" id="IPR032675">
    <property type="entry name" value="LRR_dom_sf"/>
</dbReference>
<accession>A0A2P6NAV1</accession>
<dbReference type="Pfam" id="PF13855">
    <property type="entry name" value="LRR_8"/>
    <property type="match status" value="1"/>
</dbReference>
<dbReference type="PANTHER" id="PTHR16011">
    <property type="entry name" value="IFT57/HIPPI"/>
    <property type="match status" value="1"/>
</dbReference>
<dbReference type="InterPro" id="IPR019530">
    <property type="entry name" value="Intra-flagellar_transport_57"/>
</dbReference>
<dbReference type="SMART" id="SM00364">
    <property type="entry name" value="LRR_BAC"/>
    <property type="match status" value="4"/>
</dbReference>
<protein>
    <submittedName>
        <fullName evidence="8">Uncharacterized protein</fullName>
    </submittedName>
</protein>
<dbReference type="GO" id="GO:0042073">
    <property type="term" value="P:intraciliary transport"/>
    <property type="evidence" value="ECO:0007669"/>
    <property type="project" value="TreeGrafter"/>
</dbReference>
<feature type="coiled-coil region" evidence="7">
    <location>
        <begin position="309"/>
        <end position="363"/>
    </location>
</feature>
<dbReference type="GO" id="GO:0005794">
    <property type="term" value="C:Golgi apparatus"/>
    <property type="evidence" value="ECO:0007669"/>
    <property type="project" value="TreeGrafter"/>
</dbReference>
<dbReference type="PROSITE" id="PS51450">
    <property type="entry name" value="LRR"/>
    <property type="match status" value="1"/>
</dbReference>